<evidence type="ECO:0000313" key="2">
    <source>
        <dbReference type="EMBL" id="MBP3953223.1"/>
    </source>
</evidence>
<gene>
    <name evidence="2" type="ORF">J7W16_19035</name>
</gene>
<dbReference type="AlphaFoldDB" id="A0A940WYQ1"/>
<keyword evidence="3" id="KW-1185">Reference proteome</keyword>
<name>A0A940WYQ1_9BACI</name>
<reference evidence="2" key="1">
    <citation type="submission" date="2021-03" db="EMBL/GenBank/DDBJ databases">
        <title>Bacillus suaedae sp. nov., isolated from Suaeda aralocaspica.</title>
        <authorList>
            <person name="Lei R.F.R."/>
        </authorList>
    </citation>
    <scope>NUCLEOTIDE SEQUENCE</scope>
    <source>
        <strain evidence="2">YZJH907-2</strain>
    </source>
</reference>
<dbReference type="PANTHER" id="PTHR37308">
    <property type="entry name" value="INTEGRAL MEMBRANE PROTEIN"/>
    <property type="match status" value="1"/>
</dbReference>
<dbReference type="InterPro" id="IPR007163">
    <property type="entry name" value="VCA0040-like"/>
</dbReference>
<comment type="caution">
    <text evidence="2">The sequence shown here is derived from an EMBL/GenBank/DDBJ whole genome shotgun (WGS) entry which is preliminary data.</text>
</comment>
<proteinExistence type="predicted"/>
<feature type="transmembrane region" description="Helical" evidence="1">
    <location>
        <begin position="18"/>
        <end position="41"/>
    </location>
</feature>
<evidence type="ECO:0000256" key="1">
    <source>
        <dbReference type="SAM" id="Phobius"/>
    </source>
</evidence>
<keyword evidence="1" id="KW-0812">Transmembrane</keyword>
<feature type="transmembrane region" description="Helical" evidence="1">
    <location>
        <begin position="114"/>
        <end position="131"/>
    </location>
</feature>
<dbReference type="PANTHER" id="PTHR37308:SF1">
    <property type="entry name" value="POLYPRENYL-PHOSPHATE TRANSPORTER"/>
    <property type="match status" value="1"/>
</dbReference>
<organism evidence="2 3">
    <name type="scientific">Halalkalibacter suaedae</name>
    <dbReference type="NCBI Taxonomy" id="2822140"/>
    <lineage>
        <taxon>Bacteria</taxon>
        <taxon>Bacillati</taxon>
        <taxon>Bacillota</taxon>
        <taxon>Bacilli</taxon>
        <taxon>Bacillales</taxon>
        <taxon>Bacillaceae</taxon>
        <taxon>Halalkalibacter</taxon>
    </lineage>
</organism>
<evidence type="ECO:0000313" key="3">
    <source>
        <dbReference type="Proteomes" id="UP000678228"/>
    </source>
</evidence>
<feature type="transmembrane region" description="Helical" evidence="1">
    <location>
        <begin position="193"/>
        <end position="216"/>
    </location>
</feature>
<feature type="transmembrane region" description="Helical" evidence="1">
    <location>
        <begin position="223"/>
        <end position="242"/>
    </location>
</feature>
<feature type="transmembrane region" description="Helical" evidence="1">
    <location>
        <begin position="248"/>
        <end position="269"/>
    </location>
</feature>
<dbReference type="EMBL" id="JAGKSQ010000011">
    <property type="protein sequence ID" value="MBP3953223.1"/>
    <property type="molecule type" value="Genomic_DNA"/>
</dbReference>
<feature type="transmembrane region" description="Helical" evidence="1">
    <location>
        <begin position="53"/>
        <end position="74"/>
    </location>
</feature>
<protein>
    <submittedName>
        <fullName evidence="2">DUF368 domain-containing protein</fullName>
    </submittedName>
</protein>
<sequence length="278" mass="30465">MFQWRNIIKGMMMGISDLIPGVSGGTIALVLGIYQSLIAAINGLLSKKWKEHVLFLIPLMLGIVLALLTVSHLVEWLLVEYPQPTFFFFLGLIIGIIPTLLKDINYKQTFTSKHYLILGLGAILVAATFFVKEDQLAEIMTQLVWSDYLLLFFGGWLASSAMILPGISGSFVFLLLGVYPTVINALSTLNLAVIITVGMGVVIGLIITSKVVTVLFKKYRTATYALMIGFIIGSIVVIYPGISEDFTLLILSLFAFVVGGLIAYLLSYIESKNTVSPQ</sequence>
<accession>A0A940WYQ1</accession>
<feature type="transmembrane region" description="Helical" evidence="1">
    <location>
        <begin position="86"/>
        <end position="102"/>
    </location>
</feature>
<dbReference type="Proteomes" id="UP000678228">
    <property type="component" value="Unassembled WGS sequence"/>
</dbReference>
<keyword evidence="1" id="KW-0472">Membrane</keyword>
<dbReference type="Pfam" id="PF04018">
    <property type="entry name" value="VCA0040-like"/>
    <property type="match status" value="1"/>
</dbReference>
<keyword evidence="1" id="KW-1133">Transmembrane helix</keyword>